<evidence type="ECO:0008006" key="4">
    <source>
        <dbReference type="Google" id="ProtNLM"/>
    </source>
</evidence>
<keyword evidence="3" id="KW-1185">Reference proteome</keyword>
<dbReference type="PANTHER" id="PTHR40078:SF1">
    <property type="entry name" value="INTEGRAL MEMBRANE PROTEIN"/>
    <property type="match status" value="1"/>
</dbReference>
<evidence type="ECO:0000313" key="3">
    <source>
        <dbReference type="Proteomes" id="UP000580568"/>
    </source>
</evidence>
<protein>
    <recommendedName>
        <fullName evidence="4">Membrane protein YczE</fullName>
    </recommendedName>
</protein>
<feature type="transmembrane region" description="Helical" evidence="1">
    <location>
        <begin position="87"/>
        <end position="108"/>
    </location>
</feature>
<accession>A0A6V8SEF8</accession>
<feature type="transmembrane region" description="Helical" evidence="1">
    <location>
        <begin position="164"/>
        <end position="183"/>
    </location>
</feature>
<name>A0A6V8SEF8_9CLOT</name>
<dbReference type="RefSeq" id="WP_183276953.1">
    <property type="nucleotide sequence ID" value="NZ_BLZR01000001.1"/>
</dbReference>
<dbReference type="EMBL" id="BLZR01000001">
    <property type="protein sequence ID" value="GFP75450.1"/>
    <property type="molecule type" value="Genomic_DNA"/>
</dbReference>
<organism evidence="2 3">
    <name type="scientific">Clostridium fungisolvens</name>
    <dbReference type="NCBI Taxonomy" id="1604897"/>
    <lineage>
        <taxon>Bacteria</taxon>
        <taxon>Bacillati</taxon>
        <taxon>Bacillota</taxon>
        <taxon>Clostridia</taxon>
        <taxon>Eubacteriales</taxon>
        <taxon>Clostridiaceae</taxon>
        <taxon>Clostridium</taxon>
    </lineage>
</organism>
<dbReference type="PANTHER" id="PTHR40078">
    <property type="entry name" value="INTEGRAL MEMBRANE PROTEIN-RELATED"/>
    <property type="match status" value="1"/>
</dbReference>
<keyword evidence="1" id="KW-0472">Membrane</keyword>
<dbReference type="Proteomes" id="UP000580568">
    <property type="component" value="Unassembled WGS sequence"/>
</dbReference>
<dbReference type="AlphaFoldDB" id="A0A6V8SEF8"/>
<feature type="transmembrane region" description="Helical" evidence="1">
    <location>
        <begin position="56"/>
        <end position="75"/>
    </location>
</feature>
<dbReference type="Pfam" id="PF19700">
    <property type="entry name" value="DUF6198"/>
    <property type="match status" value="1"/>
</dbReference>
<evidence type="ECO:0000313" key="2">
    <source>
        <dbReference type="EMBL" id="GFP75450.1"/>
    </source>
</evidence>
<evidence type="ECO:0000256" key="1">
    <source>
        <dbReference type="SAM" id="Phobius"/>
    </source>
</evidence>
<proteinExistence type="predicted"/>
<gene>
    <name evidence="2" type="ORF">bsdtw1_01530</name>
</gene>
<feature type="transmembrane region" description="Helical" evidence="1">
    <location>
        <begin position="14"/>
        <end position="36"/>
    </location>
</feature>
<feature type="transmembrane region" description="Helical" evidence="1">
    <location>
        <begin position="120"/>
        <end position="143"/>
    </location>
</feature>
<sequence>MDKMMGENGLIKRVLMLVFGILISSFGMALLIKASLGQSTVSGISYNISLITKMKTGTVVGIINYICFVGQIILLKKEFKPIQAVQLVATTFFSSVLNIYLYNIPFIANTTIGNYGLKVVVLMSGIVCMAYGVSLMMVANLTFLPFEGFCKAISTKLNRPFGTVRVYVDVAFVIISLCIISIYKIPNISVREGTIVYTFLFGNLTNIFMKSMKKKVVEG</sequence>
<keyword evidence="1" id="KW-0812">Transmembrane</keyword>
<dbReference type="InterPro" id="IPR038750">
    <property type="entry name" value="YczE/YyaS-like"/>
</dbReference>
<reference evidence="2 3" key="1">
    <citation type="submission" date="2020-07" db="EMBL/GenBank/DDBJ databases">
        <title>A new beta-1,3-glucan-decomposing anaerobic bacterium isolated from anoxic soil subjected to biological soil disinfestation.</title>
        <authorList>
            <person name="Ueki A."/>
            <person name="Tonouchi A."/>
        </authorList>
    </citation>
    <scope>NUCLEOTIDE SEQUENCE [LARGE SCALE GENOMIC DNA]</scope>
    <source>
        <strain evidence="2 3">TW1</strain>
    </source>
</reference>
<keyword evidence="1" id="KW-1133">Transmembrane helix</keyword>
<comment type="caution">
    <text evidence="2">The sequence shown here is derived from an EMBL/GenBank/DDBJ whole genome shotgun (WGS) entry which is preliminary data.</text>
</comment>